<keyword evidence="1" id="KW-1133">Transmembrane helix</keyword>
<name>A0A481Z917_9VIRU</name>
<organism evidence="2">
    <name type="scientific">Pithovirus LCPAC304</name>
    <dbReference type="NCBI Taxonomy" id="2506594"/>
    <lineage>
        <taxon>Viruses</taxon>
        <taxon>Pithoviruses</taxon>
    </lineage>
</organism>
<feature type="transmembrane region" description="Helical" evidence="1">
    <location>
        <begin position="20"/>
        <end position="40"/>
    </location>
</feature>
<dbReference type="Gene3D" id="3.90.550.10">
    <property type="entry name" value="Spore Coat Polysaccharide Biosynthesis Protein SpsA, Chain A"/>
    <property type="match status" value="1"/>
</dbReference>
<evidence type="ECO:0000313" key="2">
    <source>
        <dbReference type="EMBL" id="QBK91872.1"/>
    </source>
</evidence>
<protein>
    <submittedName>
        <fullName evidence="2">Uncharacterized protein</fullName>
    </submittedName>
</protein>
<dbReference type="InterPro" id="IPR029044">
    <property type="entry name" value="Nucleotide-diphossugar_trans"/>
</dbReference>
<evidence type="ECO:0000256" key="1">
    <source>
        <dbReference type="SAM" id="Phobius"/>
    </source>
</evidence>
<dbReference type="EMBL" id="MK500566">
    <property type="protein sequence ID" value="QBK91872.1"/>
    <property type="molecule type" value="Genomic_DNA"/>
</dbReference>
<accession>A0A481Z917</accession>
<proteinExistence type="predicted"/>
<reference evidence="2" key="1">
    <citation type="journal article" date="2019" name="MBio">
        <title>Virus Genomes from Deep Sea Sediments Expand the Ocean Megavirome and Support Independent Origins of Viral Gigantism.</title>
        <authorList>
            <person name="Backstrom D."/>
            <person name="Yutin N."/>
            <person name="Jorgensen S.L."/>
            <person name="Dharamshi J."/>
            <person name="Homa F."/>
            <person name="Zaremba-Niedwiedzka K."/>
            <person name="Spang A."/>
            <person name="Wolf Y.I."/>
            <person name="Koonin E.V."/>
            <person name="Ettema T.J."/>
        </authorList>
    </citation>
    <scope>NUCLEOTIDE SEQUENCE</scope>
</reference>
<dbReference type="SUPFAM" id="SSF53448">
    <property type="entry name" value="Nucleotide-diphospho-sugar transferases"/>
    <property type="match status" value="1"/>
</dbReference>
<keyword evidence="1" id="KW-0472">Membrane</keyword>
<gene>
    <name evidence="2" type="ORF">LCPAC304_02110</name>
</gene>
<keyword evidence="1" id="KW-0812">Transmembrane</keyword>
<sequence>MNCCAFQFVLKKHLCQGNGMRVTILFVVACIFALFLYFYYESWVEPLPPKVLIAIVCIDRDADLAPKLYKALIQNGALSILVVTRETDHKMKNFWQDKALVKTVPHYSIQERHNIQRIAEKRQIALDHAKTHQFDAVWFVDSDILPTQGVLSELLKTSRDICLAPYRVQWGSIHAVWFDDSDIIPIQGISKTSRWELFPCVGIYSSTYPFVKIHVIGFEDFSEKRKPCITAGFGCTLVRSTAFHQKIECGQIKGVEGEDIGFFLNCHKNGLTCEYLTRWEQPHYYDREIS</sequence>